<evidence type="ECO:0000313" key="14">
    <source>
        <dbReference type="EMBL" id="PNS07976.1"/>
    </source>
</evidence>
<evidence type="ECO:0000256" key="12">
    <source>
        <dbReference type="ARBA" id="ARBA00033413"/>
    </source>
</evidence>
<sequence length="169" mass="18211">MSAATRAAIGLGGNVGDVEAAFRFALERLSTDPHTTHATLSPLYATAPWGGIDQPRFLNAVAVIETTQPAQELMQQLLEIERAAGRDRANETRWGPRRLDLDLLLHGESVIDSDGLQLPHPRLAERAFALVPLLDVWPDAVIPGDGPARQALERLTQEDVAAVIAGRVG</sequence>
<dbReference type="InterPro" id="IPR000550">
    <property type="entry name" value="Hppk"/>
</dbReference>
<evidence type="ECO:0000259" key="13">
    <source>
        <dbReference type="PROSITE" id="PS00794"/>
    </source>
</evidence>
<reference evidence="14 15" key="1">
    <citation type="submission" date="2017-08" db="EMBL/GenBank/DDBJ databases">
        <title>Lysobacter sylvestris genome.</title>
        <authorList>
            <person name="Zhang D.-C."/>
            <person name="Albuquerque L."/>
            <person name="Franca L."/>
            <person name="Froufe H.J.C."/>
            <person name="Barroso C."/>
            <person name="Egas C."/>
            <person name="Da Costa M."/>
            <person name="Margesin R."/>
        </authorList>
    </citation>
    <scope>NUCLEOTIDE SEQUENCE [LARGE SCALE GENOMIC DNA]</scope>
    <source>
        <strain evidence="14 15">AM20-91</strain>
    </source>
</reference>
<dbReference type="EC" id="2.7.6.3" evidence="3"/>
<dbReference type="PROSITE" id="PS00794">
    <property type="entry name" value="HPPK"/>
    <property type="match status" value="1"/>
</dbReference>
<dbReference type="InterPro" id="IPR035907">
    <property type="entry name" value="Hppk_sf"/>
</dbReference>
<dbReference type="GO" id="GO:0005524">
    <property type="term" value="F:ATP binding"/>
    <property type="evidence" value="ECO:0007669"/>
    <property type="project" value="UniProtKB-KW"/>
</dbReference>
<comment type="similarity">
    <text evidence="2">Belongs to the HPPK family.</text>
</comment>
<dbReference type="NCBIfam" id="TIGR01498">
    <property type="entry name" value="folK"/>
    <property type="match status" value="1"/>
</dbReference>
<keyword evidence="5" id="KW-0808">Transferase</keyword>
<proteinExistence type="inferred from homology"/>
<evidence type="ECO:0000256" key="11">
    <source>
        <dbReference type="ARBA" id="ARBA00029766"/>
    </source>
</evidence>
<dbReference type="Gene3D" id="3.30.70.560">
    <property type="entry name" value="7,8-Dihydro-6-hydroxymethylpterin-pyrophosphokinase HPPK"/>
    <property type="match status" value="1"/>
</dbReference>
<gene>
    <name evidence="14" type="ORF">Lysil_2152</name>
</gene>
<evidence type="ECO:0000256" key="4">
    <source>
        <dbReference type="ARBA" id="ARBA00016218"/>
    </source>
</evidence>
<evidence type="ECO:0000256" key="10">
    <source>
        <dbReference type="ARBA" id="ARBA00029409"/>
    </source>
</evidence>
<dbReference type="PANTHER" id="PTHR43071:SF1">
    <property type="entry name" value="2-AMINO-4-HYDROXY-6-HYDROXYMETHYLDIHYDROPTERIDINE PYROPHOSPHOKINASE"/>
    <property type="match status" value="1"/>
</dbReference>
<evidence type="ECO:0000256" key="7">
    <source>
        <dbReference type="ARBA" id="ARBA00022777"/>
    </source>
</evidence>
<evidence type="ECO:0000256" key="6">
    <source>
        <dbReference type="ARBA" id="ARBA00022741"/>
    </source>
</evidence>
<dbReference type="Pfam" id="PF01288">
    <property type="entry name" value="HPPK"/>
    <property type="match status" value="1"/>
</dbReference>
<evidence type="ECO:0000256" key="3">
    <source>
        <dbReference type="ARBA" id="ARBA00013253"/>
    </source>
</evidence>
<protein>
    <recommendedName>
        <fullName evidence="4">2-amino-4-hydroxy-6-hydroxymethyldihydropteridine pyrophosphokinase</fullName>
        <ecNumber evidence="3">2.7.6.3</ecNumber>
    </recommendedName>
    <alternativeName>
        <fullName evidence="11">6-hydroxymethyl-7,8-dihydropterin pyrophosphokinase</fullName>
    </alternativeName>
    <alternativeName>
        <fullName evidence="12">7,8-dihydro-6-hydroxymethylpterin-pyrophosphokinase</fullName>
    </alternativeName>
</protein>
<dbReference type="GO" id="GO:0003848">
    <property type="term" value="F:2-amino-4-hydroxy-6-hydroxymethyldihydropteridine diphosphokinase activity"/>
    <property type="evidence" value="ECO:0007669"/>
    <property type="project" value="UniProtKB-EC"/>
</dbReference>
<evidence type="ECO:0000313" key="15">
    <source>
        <dbReference type="Proteomes" id="UP000236220"/>
    </source>
</evidence>
<comment type="function">
    <text evidence="10">Catalyzes the transfer of pyrophosphate from adenosine triphosphate (ATP) to 6-hydroxymethyl-7,8-dihydropterin, an enzymatic step in folate biosynthesis pathway.</text>
</comment>
<evidence type="ECO:0000256" key="5">
    <source>
        <dbReference type="ARBA" id="ARBA00022679"/>
    </source>
</evidence>
<organism evidence="14 15">
    <name type="scientific">Solilutibacter silvestris</name>
    <dbReference type="NCBI Taxonomy" id="1645665"/>
    <lineage>
        <taxon>Bacteria</taxon>
        <taxon>Pseudomonadati</taxon>
        <taxon>Pseudomonadota</taxon>
        <taxon>Gammaproteobacteria</taxon>
        <taxon>Lysobacterales</taxon>
        <taxon>Lysobacteraceae</taxon>
        <taxon>Solilutibacter</taxon>
    </lineage>
</organism>
<keyword evidence="7 14" id="KW-0418">Kinase</keyword>
<dbReference type="PANTHER" id="PTHR43071">
    <property type="entry name" value="2-AMINO-4-HYDROXY-6-HYDROXYMETHYLDIHYDROPTERIDINE PYROPHOSPHOKINASE"/>
    <property type="match status" value="1"/>
</dbReference>
<evidence type="ECO:0000256" key="8">
    <source>
        <dbReference type="ARBA" id="ARBA00022840"/>
    </source>
</evidence>
<dbReference type="SUPFAM" id="SSF55083">
    <property type="entry name" value="6-hydroxymethyl-7,8-dihydropterin pyrophosphokinase, HPPK"/>
    <property type="match status" value="1"/>
</dbReference>
<dbReference type="GO" id="GO:0046654">
    <property type="term" value="P:tetrahydrofolate biosynthetic process"/>
    <property type="evidence" value="ECO:0007669"/>
    <property type="project" value="UniProtKB-UniPathway"/>
</dbReference>
<evidence type="ECO:0000256" key="2">
    <source>
        <dbReference type="ARBA" id="ARBA00005810"/>
    </source>
</evidence>
<name>A0A2K1PYW0_9GAMM</name>
<dbReference type="Proteomes" id="UP000236220">
    <property type="component" value="Unassembled WGS sequence"/>
</dbReference>
<feature type="domain" description="7,8-dihydro-6-hydroxymethylpterin-pyrophosphokinase" evidence="13">
    <location>
        <begin position="93"/>
        <end position="104"/>
    </location>
</feature>
<comment type="caution">
    <text evidence="14">The sequence shown here is derived from an EMBL/GenBank/DDBJ whole genome shotgun (WGS) entry which is preliminary data.</text>
</comment>
<evidence type="ECO:0000256" key="1">
    <source>
        <dbReference type="ARBA" id="ARBA00005051"/>
    </source>
</evidence>
<keyword evidence="15" id="KW-1185">Reference proteome</keyword>
<dbReference type="GO" id="GO:0016301">
    <property type="term" value="F:kinase activity"/>
    <property type="evidence" value="ECO:0007669"/>
    <property type="project" value="UniProtKB-KW"/>
</dbReference>
<dbReference type="CDD" id="cd00483">
    <property type="entry name" value="HPPK"/>
    <property type="match status" value="1"/>
</dbReference>
<dbReference type="RefSeq" id="WP_103075616.1">
    <property type="nucleotide sequence ID" value="NZ_NPZB01000002.1"/>
</dbReference>
<keyword evidence="6" id="KW-0547">Nucleotide-binding</keyword>
<dbReference type="UniPathway" id="UPA00077">
    <property type="reaction ID" value="UER00155"/>
</dbReference>
<accession>A0A2K1PYW0</accession>
<keyword evidence="9" id="KW-0289">Folate biosynthesis</keyword>
<keyword evidence="8" id="KW-0067">ATP-binding</keyword>
<comment type="pathway">
    <text evidence="1">Cofactor biosynthesis; tetrahydrofolate biosynthesis; 2-amino-4-hydroxy-6-hydroxymethyl-7,8-dihydropteridine diphosphate from 7,8-dihydroneopterin triphosphate: step 4/4.</text>
</comment>
<dbReference type="AlphaFoldDB" id="A0A2K1PYW0"/>
<dbReference type="GO" id="GO:0046656">
    <property type="term" value="P:folic acid biosynthetic process"/>
    <property type="evidence" value="ECO:0007669"/>
    <property type="project" value="UniProtKB-KW"/>
</dbReference>
<dbReference type="EMBL" id="NPZB01000002">
    <property type="protein sequence ID" value="PNS07976.1"/>
    <property type="molecule type" value="Genomic_DNA"/>
</dbReference>
<evidence type="ECO:0000256" key="9">
    <source>
        <dbReference type="ARBA" id="ARBA00022909"/>
    </source>
</evidence>
<dbReference type="OrthoDB" id="9808041at2"/>